<dbReference type="PROSITE" id="PS00108">
    <property type="entry name" value="PROTEIN_KINASE_ST"/>
    <property type="match status" value="1"/>
</dbReference>
<proteinExistence type="inferred from homology"/>
<evidence type="ECO:0000256" key="16">
    <source>
        <dbReference type="ARBA" id="ARBA00023170"/>
    </source>
</evidence>
<keyword evidence="14 21" id="KW-1133">Transmembrane helix</keyword>
<evidence type="ECO:0000256" key="3">
    <source>
        <dbReference type="ARBA" id="ARBA00010217"/>
    </source>
</evidence>
<evidence type="ECO:0000256" key="13">
    <source>
        <dbReference type="ARBA" id="ARBA00022840"/>
    </source>
</evidence>
<evidence type="ECO:0000256" key="8">
    <source>
        <dbReference type="ARBA" id="ARBA00022692"/>
    </source>
</evidence>
<dbReference type="EMBL" id="JAEFBJ010000003">
    <property type="protein sequence ID" value="KAG7630529.1"/>
    <property type="molecule type" value="Genomic_DNA"/>
</dbReference>
<dbReference type="Proteomes" id="UP000694251">
    <property type="component" value="Chromosome 3"/>
</dbReference>
<dbReference type="CDD" id="cd14066">
    <property type="entry name" value="STKc_IRAK"/>
    <property type="match status" value="1"/>
</dbReference>
<dbReference type="InterPro" id="IPR000719">
    <property type="entry name" value="Prot_kinase_dom"/>
</dbReference>
<evidence type="ECO:0000256" key="17">
    <source>
        <dbReference type="ARBA" id="ARBA00047899"/>
    </source>
</evidence>
<dbReference type="InterPro" id="IPR017441">
    <property type="entry name" value="Protein_kinase_ATP_BS"/>
</dbReference>
<dbReference type="GO" id="GO:0005524">
    <property type="term" value="F:ATP binding"/>
    <property type="evidence" value="ECO:0007669"/>
    <property type="project" value="UniProtKB-UniRule"/>
</dbReference>
<evidence type="ECO:0000256" key="1">
    <source>
        <dbReference type="ARBA" id="ARBA00004251"/>
    </source>
</evidence>
<comment type="similarity">
    <text evidence="2">In the N-terminal section; belongs to the leguminous lectin family.</text>
</comment>
<organism evidence="23 24">
    <name type="scientific">Arabidopsis suecica</name>
    <name type="common">Swedish thale-cress</name>
    <name type="synonym">Cardaminopsis suecica</name>
    <dbReference type="NCBI Taxonomy" id="45249"/>
    <lineage>
        <taxon>Eukaryota</taxon>
        <taxon>Viridiplantae</taxon>
        <taxon>Streptophyta</taxon>
        <taxon>Embryophyta</taxon>
        <taxon>Tracheophyta</taxon>
        <taxon>Spermatophyta</taxon>
        <taxon>Magnoliopsida</taxon>
        <taxon>eudicotyledons</taxon>
        <taxon>Gunneridae</taxon>
        <taxon>Pentapetalae</taxon>
        <taxon>rosids</taxon>
        <taxon>malvids</taxon>
        <taxon>Brassicales</taxon>
        <taxon>Brassicaceae</taxon>
        <taxon>Camelineae</taxon>
        <taxon>Arabidopsis</taxon>
    </lineage>
</organism>
<evidence type="ECO:0000256" key="21">
    <source>
        <dbReference type="SAM" id="Phobius"/>
    </source>
</evidence>
<evidence type="ECO:0000256" key="18">
    <source>
        <dbReference type="ARBA" id="ARBA00048679"/>
    </source>
</evidence>
<dbReference type="GO" id="GO:0005886">
    <property type="term" value="C:plasma membrane"/>
    <property type="evidence" value="ECO:0007669"/>
    <property type="project" value="UniProtKB-SubCell"/>
</dbReference>
<sequence>MRVISSIQIAQKDLDFEHFDPFVVDSIRTCPYLKLKLNVLSYFIQSKSKSSRYYSMGVARSITSFIILLFLMISSNASKSSVLAEATAANFTFIGFKGNQTDIQTEGASTIQHDNDLLRLTNRKQNVTGTAFYRKPIRLRDLTNSSDIKVCSFSTSFVFVILPSSPGNGGFGFTFTLSPTPNRPGAESAQYLGLLNRTNNGNPSNHVFAVEFDTVQGFKDGADRRGNHIGLNFNNLSSDVQEPLIYYDTEDRKEDFQLESGEPIRVLVDYDGSSETLNVTIYPTRLEFKPKKPLISRRVSELSEIVKDEMYVGFTAATGKDQSSAHYVMGWSFSSCGENPMADWLEISRLPPPPRLSNKKGYNSQVIVLIVALSIVTLVLLVLLFIFVMYKRRIQEEDTLEDWEIDYPHRFRYRDLYLATKKFKESEIIGTGGFGIVYRGNLSSSGPIAVKKITSNSLQGVREFKAEIESLGRLGHKNLVNLQGWCKHKNELLLIYDYIPNGSLDSLLYQTPRRNGVVLPWDVRFEIIKGIASGLLYLHEEWEQIVVHRDVKPSNVLIDEDMNAKLGDFGLARLYERGALTQTTKIVGTLGYMAPELTRNGKGSTASDVFAFGVLLLEIVCGNKPTNAENFFLADWVMEFHTNGGILCVVDQNLGSSFNGREAKLALVVGLLCCHQKPKLRPSMRRVLRYLNGEENVPQIDENWGFSDSSRDDHKSNVVGYVSSDRASSSNTFSSFSNVSSSSIVSGR</sequence>
<dbReference type="PANTHER" id="PTHR27007">
    <property type="match status" value="1"/>
</dbReference>
<dbReference type="PROSITE" id="PS00107">
    <property type="entry name" value="PROTEIN_KINASE_ATP"/>
    <property type="match status" value="1"/>
</dbReference>
<keyword evidence="11 19" id="KW-0547">Nucleotide-binding</keyword>
<comment type="similarity">
    <text evidence="3">In the C-terminal section; belongs to the protein kinase superfamily. Ser/Thr protein kinase family.</text>
</comment>
<evidence type="ECO:0000256" key="12">
    <source>
        <dbReference type="ARBA" id="ARBA00022777"/>
    </source>
</evidence>
<comment type="caution">
    <text evidence="23">The sequence shown here is derived from an EMBL/GenBank/DDBJ whole genome shotgun (WGS) entry which is preliminary data.</text>
</comment>
<dbReference type="FunFam" id="2.60.120.200:FF:000096">
    <property type="entry name" value="L-type lectin-domain containing receptor kinase V.9"/>
    <property type="match status" value="1"/>
</dbReference>
<evidence type="ECO:0000256" key="11">
    <source>
        <dbReference type="ARBA" id="ARBA00022741"/>
    </source>
</evidence>
<dbReference type="FunFam" id="3.30.200.20:FF:000178">
    <property type="entry name" value="serine/threonine-protein kinase PBS1-like"/>
    <property type="match status" value="1"/>
</dbReference>
<dbReference type="GO" id="GO:0030246">
    <property type="term" value="F:carbohydrate binding"/>
    <property type="evidence" value="ECO:0007669"/>
    <property type="project" value="UniProtKB-KW"/>
</dbReference>
<dbReference type="SMART" id="SM00220">
    <property type="entry name" value="S_TKc"/>
    <property type="match status" value="1"/>
</dbReference>
<keyword evidence="15 21" id="KW-0472">Membrane</keyword>
<gene>
    <name evidence="23" type="ORF">ISN44_As03g008500</name>
</gene>
<keyword evidence="16" id="KW-0675">Receptor</keyword>
<dbReference type="CDD" id="cd06899">
    <property type="entry name" value="lectin_legume_LecRK_Arcelin_ConA"/>
    <property type="match status" value="1"/>
</dbReference>
<dbReference type="InterPro" id="IPR008271">
    <property type="entry name" value="Ser/Thr_kinase_AS"/>
</dbReference>
<keyword evidence="10" id="KW-0430">Lectin</keyword>
<dbReference type="AlphaFoldDB" id="A0A8T2F4J9"/>
<feature type="transmembrane region" description="Helical" evidence="21">
    <location>
        <begin position="366"/>
        <end position="390"/>
    </location>
</feature>
<keyword evidence="6" id="KW-0723">Serine/threonine-protein kinase</keyword>
<accession>A0A8T2F4J9</accession>
<protein>
    <recommendedName>
        <fullName evidence="4">non-specific serine/threonine protein kinase</fullName>
        <ecNumber evidence="4">2.7.11.1</ecNumber>
    </recommendedName>
</protein>
<evidence type="ECO:0000256" key="19">
    <source>
        <dbReference type="PROSITE-ProRule" id="PRU10141"/>
    </source>
</evidence>
<evidence type="ECO:0000256" key="9">
    <source>
        <dbReference type="ARBA" id="ARBA00022729"/>
    </source>
</evidence>
<evidence type="ECO:0000256" key="7">
    <source>
        <dbReference type="ARBA" id="ARBA00022679"/>
    </source>
</evidence>
<dbReference type="PROSITE" id="PS50011">
    <property type="entry name" value="PROTEIN_KINASE_DOM"/>
    <property type="match status" value="1"/>
</dbReference>
<evidence type="ECO:0000259" key="22">
    <source>
        <dbReference type="PROSITE" id="PS50011"/>
    </source>
</evidence>
<dbReference type="Pfam" id="PF00069">
    <property type="entry name" value="Pkinase"/>
    <property type="match status" value="1"/>
</dbReference>
<name>A0A8T2F4J9_ARASU</name>
<evidence type="ECO:0000313" key="24">
    <source>
        <dbReference type="Proteomes" id="UP000694251"/>
    </source>
</evidence>
<feature type="binding site" evidence="19">
    <location>
        <position position="452"/>
    </location>
    <ligand>
        <name>ATP</name>
        <dbReference type="ChEBI" id="CHEBI:30616"/>
    </ligand>
</feature>
<reference evidence="23 24" key="1">
    <citation type="submission" date="2020-12" db="EMBL/GenBank/DDBJ databases">
        <title>Concerted genomic and epigenomic changes stabilize Arabidopsis allopolyploids.</title>
        <authorList>
            <person name="Chen Z."/>
        </authorList>
    </citation>
    <scope>NUCLEOTIDE SEQUENCE [LARGE SCALE GENOMIC DNA]</scope>
    <source>
        <strain evidence="23">As9502</strain>
        <tissue evidence="23">Leaf</tissue>
    </source>
</reference>
<comment type="catalytic activity">
    <reaction evidence="17">
        <text>L-threonyl-[protein] + ATP = O-phospho-L-threonyl-[protein] + ADP + H(+)</text>
        <dbReference type="Rhea" id="RHEA:46608"/>
        <dbReference type="Rhea" id="RHEA-COMP:11060"/>
        <dbReference type="Rhea" id="RHEA-COMP:11605"/>
        <dbReference type="ChEBI" id="CHEBI:15378"/>
        <dbReference type="ChEBI" id="CHEBI:30013"/>
        <dbReference type="ChEBI" id="CHEBI:30616"/>
        <dbReference type="ChEBI" id="CHEBI:61977"/>
        <dbReference type="ChEBI" id="CHEBI:456216"/>
        <dbReference type="EC" id="2.7.11.1"/>
    </reaction>
</comment>
<evidence type="ECO:0000256" key="15">
    <source>
        <dbReference type="ARBA" id="ARBA00023136"/>
    </source>
</evidence>
<keyword evidence="7" id="KW-0808">Transferase</keyword>
<dbReference type="InterPro" id="IPR050528">
    <property type="entry name" value="L-type_Lectin-RKs"/>
</dbReference>
<keyword evidence="12 23" id="KW-0418">Kinase</keyword>
<evidence type="ECO:0000256" key="6">
    <source>
        <dbReference type="ARBA" id="ARBA00022527"/>
    </source>
</evidence>
<keyword evidence="5" id="KW-1003">Cell membrane</keyword>
<dbReference type="InterPro" id="IPR001220">
    <property type="entry name" value="Legume_lectin_dom"/>
</dbReference>
<keyword evidence="24" id="KW-1185">Reference proteome</keyword>
<dbReference type="OrthoDB" id="543442at2759"/>
<evidence type="ECO:0000256" key="20">
    <source>
        <dbReference type="SAM" id="MobiDB-lite"/>
    </source>
</evidence>
<evidence type="ECO:0000256" key="5">
    <source>
        <dbReference type="ARBA" id="ARBA00022475"/>
    </source>
</evidence>
<comment type="catalytic activity">
    <reaction evidence="18">
        <text>L-seryl-[protein] + ATP = O-phospho-L-seryl-[protein] + ADP + H(+)</text>
        <dbReference type="Rhea" id="RHEA:17989"/>
        <dbReference type="Rhea" id="RHEA-COMP:9863"/>
        <dbReference type="Rhea" id="RHEA-COMP:11604"/>
        <dbReference type="ChEBI" id="CHEBI:15378"/>
        <dbReference type="ChEBI" id="CHEBI:29999"/>
        <dbReference type="ChEBI" id="CHEBI:30616"/>
        <dbReference type="ChEBI" id="CHEBI:83421"/>
        <dbReference type="ChEBI" id="CHEBI:456216"/>
        <dbReference type="EC" id="2.7.11.1"/>
    </reaction>
</comment>
<evidence type="ECO:0000256" key="4">
    <source>
        <dbReference type="ARBA" id="ARBA00012513"/>
    </source>
</evidence>
<evidence type="ECO:0000256" key="2">
    <source>
        <dbReference type="ARBA" id="ARBA00008536"/>
    </source>
</evidence>
<keyword evidence="13 19" id="KW-0067">ATP-binding</keyword>
<dbReference type="Pfam" id="PF00139">
    <property type="entry name" value="Lectin_legB"/>
    <property type="match status" value="1"/>
</dbReference>
<evidence type="ECO:0000256" key="14">
    <source>
        <dbReference type="ARBA" id="ARBA00022989"/>
    </source>
</evidence>
<feature type="region of interest" description="Disordered" evidence="20">
    <location>
        <begin position="725"/>
        <end position="748"/>
    </location>
</feature>
<feature type="domain" description="Protein kinase" evidence="22">
    <location>
        <begin position="423"/>
        <end position="697"/>
    </location>
</feature>
<evidence type="ECO:0000313" key="23">
    <source>
        <dbReference type="EMBL" id="KAG7630529.1"/>
    </source>
</evidence>
<evidence type="ECO:0000256" key="10">
    <source>
        <dbReference type="ARBA" id="ARBA00022734"/>
    </source>
</evidence>
<keyword evidence="9" id="KW-0732">Signal</keyword>
<dbReference type="EC" id="2.7.11.1" evidence="4"/>
<keyword evidence="8 21" id="KW-0812">Transmembrane</keyword>
<comment type="subcellular location">
    <subcellularLocation>
        <location evidence="1">Cell membrane</location>
        <topology evidence="1">Single-pass type I membrane protein</topology>
    </subcellularLocation>
</comment>
<dbReference type="FunFam" id="1.10.510.10:FF:000108">
    <property type="entry name" value="L-type lectin-domain containing receptor kinase S.4"/>
    <property type="match status" value="1"/>
</dbReference>
<dbReference type="GO" id="GO:0004674">
    <property type="term" value="F:protein serine/threonine kinase activity"/>
    <property type="evidence" value="ECO:0007669"/>
    <property type="project" value="UniProtKB-KW"/>
</dbReference>